<dbReference type="Gene3D" id="6.20.330.10">
    <property type="match status" value="2"/>
</dbReference>
<feature type="compositionally biased region" description="Low complexity" evidence="5">
    <location>
        <begin position="41"/>
        <end position="60"/>
    </location>
</feature>
<dbReference type="CDD" id="cd07018">
    <property type="entry name" value="S49_SppA_67K_type"/>
    <property type="match status" value="1"/>
</dbReference>
<dbReference type="Pfam" id="PF01343">
    <property type="entry name" value="Peptidase_S49"/>
    <property type="match status" value="2"/>
</dbReference>
<dbReference type="SUPFAM" id="SSF52096">
    <property type="entry name" value="ClpP/crotonase"/>
    <property type="match status" value="2"/>
</dbReference>
<evidence type="ECO:0000256" key="3">
    <source>
        <dbReference type="ARBA" id="ARBA00022801"/>
    </source>
</evidence>
<dbReference type="InterPro" id="IPR001907">
    <property type="entry name" value="ClpP"/>
</dbReference>
<dbReference type="InterPro" id="IPR047217">
    <property type="entry name" value="S49_SppA_67K_type_N"/>
</dbReference>
<dbReference type="PANTHER" id="PTHR33209">
    <property type="entry name" value="PROTEASE 4"/>
    <property type="match status" value="1"/>
</dbReference>
<dbReference type="AlphaFoldDB" id="A0A0F9UC18"/>
<dbReference type="PRINTS" id="PR00127">
    <property type="entry name" value="CLPPROTEASEP"/>
</dbReference>
<reference evidence="7" key="1">
    <citation type="journal article" date="2015" name="Nature">
        <title>Complex archaea that bridge the gap between prokaryotes and eukaryotes.</title>
        <authorList>
            <person name="Spang A."/>
            <person name="Saw J.H."/>
            <person name="Jorgensen S.L."/>
            <person name="Zaremba-Niedzwiedzka K."/>
            <person name="Martijn J."/>
            <person name="Lind A.E."/>
            <person name="van Eijk R."/>
            <person name="Schleper C."/>
            <person name="Guy L."/>
            <person name="Ettema T.J."/>
        </authorList>
    </citation>
    <scope>NUCLEOTIDE SEQUENCE</scope>
</reference>
<evidence type="ECO:0000256" key="2">
    <source>
        <dbReference type="ARBA" id="ARBA00022670"/>
    </source>
</evidence>
<sequence length="632" mass="67562">MSLRQSLFLPFTAVSCLVVVLAAVSTSLLIADGPTTGPQLPTTEPATQPTTAPAATAPGFTPAPPAVNIAHIRLAGRIYASPPDVELFGLSHRHTLEEWLRRLAKARNAKNIHAVALEIDRPAMGWAQAQELAEAVRRLNAVKPVYAYLPSGGTSSYLVASAAGDVSLEPTGRLMIVGLNAEMMFFRGALDWLGIEPQFIQIGRFKGAAEPMTHTQPSDEAARELDELLDGLYGQLCGQIASQRSLEVDAVKAAIDEGPFSAPEAERLGLIDHQLSRHMWRHIVEVAAMGAAAEGAKDVNVRWVADYGADRSAALDLSNPLALFGSLAASSRRKPVRDPTIAILHVDGVIGLGSSGRAMFGEQMAGARTLVRLLNRLRENSRIKAIVLRINSPGGSALASELIYQAVRRCAEKKPVIASVSGMAASGGYYVAVGAPTIVADNAAIIGSIGVVSGKLAVTGTLEKIGITTYEASRGKNAGLMAMRPWTEREIAIIRADAQEIYDIFVERVSASRGDKIADIDAVAQGRIFTAPRAVELGLVDRTGTLNDAVMLARKAADLTRCHYITLPRPKTILDLLMGTEDVSIRTPVSQEMQLLQNILARHPGAAYLINMAQLMAEEPILTAMPMHISIR</sequence>
<dbReference type="NCBIfam" id="TIGR00706">
    <property type="entry name" value="SppA_dom"/>
    <property type="match status" value="1"/>
</dbReference>
<feature type="domain" description="Peptidase S49" evidence="6">
    <location>
        <begin position="411"/>
        <end position="559"/>
    </location>
</feature>
<evidence type="ECO:0000256" key="5">
    <source>
        <dbReference type="SAM" id="MobiDB-lite"/>
    </source>
</evidence>
<feature type="domain" description="Peptidase S49" evidence="6">
    <location>
        <begin position="139"/>
        <end position="273"/>
    </location>
</feature>
<dbReference type="GO" id="GO:0004252">
    <property type="term" value="F:serine-type endopeptidase activity"/>
    <property type="evidence" value="ECO:0007669"/>
    <property type="project" value="InterPro"/>
</dbReference>
<dbReference type="InterPro" id="IPR002142">
    <property type="entry name" value="Peptidase_S49"/>
</dbReference>
<dbReference type="PANTHER" id="PTHR33209:SF1">
    <property type="entry name" value="PEPTIDASE S49 DOMAIN-CONTAINING PROTEIN"/>
    <property type="match status" value="1"/>
</dbReference>
<keyword evidence="2" id="KW-0645">Protease</keyword>
<evidence type="ECO:0000256" key="4">
    <source>
        <dbReference type="ARBA" id="ARBA00022825"/>
    </source>
</evidence>
<gene>
    <name evidence="7" type="ORF">LCGC14_0284270</name>
</gene>
<evidence type="ECO:0000259" key="6">
    <source>
        <dbReference type="Pfam" id="PF01343"/>
    </source>
</evidence>
<organism evidence="7">
    <name type="scientific">marine sediment metagenome</name>
    <dbReference type="NCBI Taxonomy" id="412755"/>
    <lineage>
        <taxon>unclassified sequences</taxon>
        <taxon>metagenomes</taxon>
        <taxon>ecological metagenomes</taxon>
    </lineage>
</organism>
<dbReference type="GO" id="GO:0006508">
    <property type="term" value="P:proteolysis"/>
    <property type="evidence" value="ECO:0007669"/>
    <property type="project" value="UniProtKB-KW"/>
</dbReference>
<evidence type="ECO:0000313" key="7">
    <source>
        <dbReference type="EMBL" id="KKN84902.1"/>
    </source>
</evidence>
<feature type="region of interest" description="Disordered" evidence="5">
    <location>
        <begin position="33"/>
        <end position="60"/>
    </location>
</feature>
<dbReference type="CDD" id="cd07023">
    <property type="entry name" value="S49_Sppa_N_C"/>
    <property type="match status" value="1"/>
</dbReference>
<proteinExistence type="inferred from homology"/>
<evidence type="ECO:0000256" key="1">
    <source>
        <dbReference type="ARBA" id="ARBA00008683"/>
    </source>
</evidence>
<comment type="similarity">
    <text evidence="1">Belongs to the peptidase S49 family.</text>
</comment>
<dbReference type="Gene3D" id="3.90.226.10">
    <property type="entry name" value="2-enoyl-CoA Hydratase, Chain A, domain 1"/>
    <property type="match status" value="2"/>
</dbReference>
<accession>A0A0F9UC18</accession>
<protein>
    <recommendedName>
        <fullName evidence="6">Peptidase S49 domain-containing protein</fullName>
    </recommendedName>
</protein>
<dbReference type="EMBL" id="LAZR01000165">
    <property type="protein sequence ID" value="KKN84902.1"/>
    <property type="molecule type" value="Genomic_DNA"/>
</dbReference>
<keyword evidence="3" id="KW-0378">Hydrolase</keyword>
<dbReference type="PROSITE" id="PS51257">
    <property type="entry name" value="PROKAR_LIPOPROTEIN"/>
    <property type="match status" value="1"/>
</dbReference>
<keyword evidence="4" id="KW-0720">Serine protease</keyword>
<comment type="caution">
    <text evidence="7">The sequence shown here is derived from an EMBL/GenBank/DDBJ whole genome shotgun (WGS) entry which is preliminary data.</text>
</comment>
<dbReference type="InterPro" id="IPR047272">
    <property type="entry name" value="S49_SppA_C"/>
</dbReference>
<dbReference type="InterPro" id="IPR029045">
    <property type="entry name" value="ClpP/crotonase-like_dom_sf"/>
</dbReference>
<dbReference type="GO" id="GO:0004176">
    <property type="term" value="F:ATP-dependent peptidase activity"/>
    <property type="evidence" value="ECO:0007669"/>
    <property type="project" value="InterPro"/>
</dbReference>
<dbReference type="InterPro" id="IPR004635">
    <property type="entry name" value="Pept_S49_SppA"/>
</dbReference>
<name>A0A0F9UC18_9ZZZZ</name>